<evidence type="ECO:0000313" key="1">
    <source>
        <dbReference type="EMBL" id="KZT62908.1"/>
    </source>
</evidence>
<proteinExistence type="predicted"/>
<protein>
    <submittedName>
        <fullName evidence="1">Uncharacterized protein</fullName>
    </submittedName>
</protein>
<organism evidence="1 2">
    <name type="scientific">Calocera cornea HHB12733</name>
    <dbReference type="NCBI Taxonomy" id="1353952"/>
    <lineage>
        <taxon>Eukaryota</taxon>
        <taxon>Fungi</taxon>
        <taxon>Dikarya</taxon>
        <taxon>Basidiomycota</taxon>
        <taxon>Agaricomycotina</taxon>
        <taxon>Dacrymycetes</taxon>
        <taxon>Dacrymycetales</taxon>
        <taxon>Dacrymycetaceae</taxon>
        <taxon>Calocera</taxon>
    </lineage>
</organism>
<sequence length="203" mass="21729">MEQECAWPPSPSARPQSAWPIWDSGCFVRVTRGAPRQNDMPSCLIPSSGSPPLAGPCPLSHSPAHGHPGMPSQTRHLARTPPYGLGSAWPSPVSCHSRPRLMGGCPSRCLASDHRTARPRPRPRLGAACLACGRPICVLAPLVYPTKTHCRVSVRVCRVSLPTSRTDPRHACAMPHPLTAGLTRAQDRTVPMPHLCSAVGVTD</sequence>
<accession>A0A165KAZ1</accession>
<evidence type="ECO:0000313" key="2">
    <source>
        <dbReference type="Proteomes" id="UP000076842"/>
    </source>
</evidence>
<dbReference type="InParanoid" id="A0A165KAZ1"/>
<reference evidence="1 2" key="1">
    <citation type="journal article" date="2016" name="Mol. Biol. Evol.">
        <title>Comparative Genomics of Early-Diverging Mushroom-Forming Fungi Provides Insights into the Origins of Lignocellulose Decay Capabilities.</title>
        <authorList>
            <person name="Nagy L.G."/>
            <person name="Riley R."/>
            <person name="Tritt A."/>
            <person name="Adam C."/>
            <person name="Daum C."/>
            <person name="Floudas D."/>
            <person name="Sun H."/>
            <person name="Yadav J.S."/>
            <person name="Pangilinan J."/>
            <person name="Larsson K.H."/>
            <person name="Matsuura K."/>
            <person name="Barry K."/>
            <person name="Labutti K."/>
            <person name="Kuo R."/>
            <person name="Ohm R.A."/>
            <person name="Bhattacharya S.S."/>
            <person name="Shirouzu T."/>
            <person name="Yoshinaga Y."/>
            <person name="Martin F.M."/>
            <person name="Grigoriev I.V."/>
            <person name="Hibbett D.S."/>
        </authorList>
    </citation>
    <scope>NUCLEOTIDE SEQUENCE [LARGE SCALE GENOMIC DNA]</scope>
    <source>
        <strain evidence="1 2">HHB12733</strain>
    </source>
</reference>
<dbReference type="AlphaFoldDB" id="A0A165KAZ1"/>
<dbReference type="EMBL" id="KV423914">
    <property type="protein sequence ID" value="KZT62908.1"/>
    <property type="molecule type" value="Genomic_DNA"/>
</dbReference>
<gene>
    <name evidence="1" type="ORF">CALCODRAFT_4382</name>
</gene>
<name>A0A165KAZ1_9BASI</name>
<keyword evidence="2" id="KW-1185">Reference proteome</keyword>
<dbReference type="Proteomes" id="UP000076842">
    <property type="component" value="Unassembled WGS sequence"/>
</dbReference>